<evidence type="ECO:0000256" key="1">
    <source>
        <dbReference type="ARBA" id="ARBA00023015"/>
    </source>
</evidence>
<keyword evidence="2 4" id="KW-0238">DNA-binding</keyword>
<dbReference type="InterPro" id="IPR050109">
    <property type="entry name" value="HTH-type_TetR-like_transc_reg"/>
</dbReference>
<evidence type="ECO:0000256" key="4">
    <source>
        <dbReference type="PROSITE-ProRule" id="PRU00335"/>
    </source>
</evidence>
<dbReference type="Pfam" id="PF00440">
    <property type="entry name" value="TetR_N"/>
    <property type="match status" value="1"/>
</dbReference>
<name>A0ABT6ZB06_9MICO</name>
<dbReference type="Proteomes" id="UP001321481">
    <property type="component" value="Unassembled WGS sequence"/>
</dbReference>
<dbReference type="PROSITE" id="PS50977">
    <property type="entry name" value="HTH_TETR_2"/>
    <property type="match status" value="1"/>
</dbReference>
<feature type="DNA-binding region" description="H-T-H motif" evidence="4">
    <location>
        <begin position="30"/>
        <end position="49"/>
    </location>
</feature>
<gene>
    <name evidence="6" type="ORF">QNI14_01780</name>
</gene>
<dbReference type="InterPro" id="IPR001647">
    <property type="entry name" value="HTH_TetR"/>
</dbReference>
<protein>
    <submittedName>
        <fullName evidence="6">TetR family transcriptional regulator</fullName>
    </submittedName>
</protein>
<sequence>MRRMPPEQRRDELIAAAIRVIARRGVAGATTRAVTAEADMPLGAFSYIFGTQDELMTAVVDTVTEQERFAAQVRAIDGTSMVTALRSGLDGYIDLLKARPDDELALFELAIWARRRDPDGQMRAQWATYFRAAEDLLRFAAEVTAHEWQTPVSELARVLVSFADGITLAWLADHDTDAARRTAAFAAEALARHAAPRTSQEKESRRAD</sequence>
<feature type="domain" description="HTH tetR-type" evidence="5">
    <location>
        <begin position="7"/>
        <end position="67"/>
    </location>
</feature>
<dbReference type="PANTHER" id="PTHR30055">
    <property type="entry name" value="HTH-TYPE TRANSCRIPTIONAL REGULATOR RUTR"/>
    <property type="match status" value="1"/>
</dbReference>
<keyword evidence="1" id="KW-0805">Transcription regulation</keyword>
<reference evidence="6 7" key="1">
    <citation type="submission" date="2023-05" db="EMBL/GenBank/DDBJ databases">
        <title>Microbacterium dauci sp.nov., Isolated from Carrot Rhizosphere Soil.</title>
        <authorList>
            <person name="Xiao Z."/>
            <person name="Zheng J."/>
        </authorList>
    </citation>
    <scope>NUCLEOTIDE SEQUENCE [LARGE SCALE GENOMIC DNA]</scope>
    <source>
        <strain evidence="6 7">LX3-4</strain>
    </source>
</reference>
<proteinExistence type="predicted"/>
<keyword evidence="7" id="KW-1185">Reference proteome</keyword>
<evidence type="ECO:0000259" key="5">
    <source>
        <dbReference type="PROSITE" id="PS50977"/>
    </source>
</evidence>
<dbReference type="InterPro" id="IPR009057">
    <property type="entry name" value="Homeodomain-like_sf"/>
</dbReference>
<evidence type="ECO:0000256" key="3">
    <source>
        <dbReference type="ARBA" id="ARBA00023163"/>
    </source>
</evidence>
<dbReference type="SUPFAM" id="SSF46689">
    <property type="entry name" value="Homeodomain-like"/>
    <property type="match status" value="1"/>
</dbReference>
<evidence type="ECO:0000313" key="6">
    <source>
        <dbReference type="EMBL" id="MDJ1113176.1"/>
    </source>
</evidence>
<evidence type="ECO:0000256" key="2">
    <source>
        <dbReference type="ARBA" id="ARBA00023125"/>
    </source>
</evidence>
<organism evidence="6 7">
    <name type="scientific">Microbacterium dauci</name>
    <dbReference type="NCBI Taxonomy" id="3048008"/>
    <lineage>
        <taxon>Bacteria</taxon>
        <taxon>Bacillati</taxon>
        <taxon>Actinomycetota</taxon>
        <taxon>Actinomycetes</taxon>
        <taxon>Micrococcales</taxon>
        <taxon>Microbacteriaceae</taxon>
        <taxon>Microbacterium</taxon>
    </lineage>
</organism>
<accession>A0ABT6ZB06</accession>
<dbReference type="PANTHER" id="PTHR30055:SF234">
    <property type="entry name" value="HTH-TYPE TRANSCRIPTIONAL REGULATOR BETI"/>
    <property type="match status" value="1"/>
</dbReference>
<comment type="caution">
    <text evidence="6">The sequence shown here is derived from an EMBL/GenBank/DDBJ whole genome shotgun (WGS) entry which is preliminary data.</text>
</comment>
<dbReference type="EMBL" id="JASJND010000001">
    <property type="protein sequence ID" value="MDJ1113176.1"/>
    <property type="molecule type" value="Genomic_DNA"/>
</dbReference>
<dbReference type="Gene3D" id="1.10.357.10">
    <property type="entry name" value="Tetracycline Repressor, domain 2"/>
    <property type="match status" value="1"/>
</dbReference>
<keyword evidence="3" id="KW-0804">Transcription</keyword>
<evidence type="ECO:0000313" key="7">
    <source>
        <dbReference type="Proteomes" id="UP001321481"/>
    </source>
</evidence>